<dbReference type="RefSeq" id="XP_065658901.1">
    <property type="nucleotide sequence ID" value="XM_065802829.1"/>
</dbReference>
<evidence type="ECO:0000256" key="2">
    <source>
        <dbReference type="ARBA" id="ARBA00022737"/>
    </source>
</evidence>
<evidence type="ECO:0000256" key="1">
    <source>
        <dbReference type="ARBA" id="ARBA00022729"/>
    </source>
</evidence>
<dbReference type="InterPro" id="IPR005492">
    <property type="entry name" value="EPTP"/>
</dbReference>
<keyword evidence="3" id="KW-0175">Coiled coil</keyword>
<reference evidence="6" key="1">
    <citation type="submission" date="2025-08" db="UniProtKB">
        <authorList>
            <consortium name="RefSeq"/>
        </authorList>
    </citation>
    <scope>IDENTIFICATION</scope>
</reference>
<protein>
    <submittedName>
        <fullName evidence="6">Uncharacterized protein LOC100205183 isoform X1</fullName>
    </submittedName>
</protein>
<dbReference type="PROSITE" id="PS50912">
    <property type="entry name" value="EAR"/>
    <property type="match status" value="1"/>
</dbReference>
<accession>A0ABM4CB61</accession>
<dbReference type="Pfam" id="PF03736">
    <property type="entry name" value="EPTP"/>
    <property type="match status" value="1"/>
</dbReference>
<keyword evidence="1 4" id="KW-0732">Signal</keyword>
<keyword evidence="5" id="KW-1185">Reference proteome</keyword>
<feature type="coiled-coil region" evidence="3">
    <location>
        <begin position="42"/>
        <end position="76"/>
    </location>
</feature>
<feature type="signal peptide" evidence="4">
    <location>
        <begin position="1"/>
        <end position="16"/>
    </location>
</feature>
<feature type="chain" id="PRO_5045548795" evidence="4">
    <location>
        <begin position="17"/>
        <end position="477"/>
    </location>
</feature>
<evidence type="ECO:0000256" key="3">
    <source>
        <dbReference type="SAM" id="Coils"/>
    </source>
</evidence>
<proteinExistence type="predicted"/>
<evidence type="ECO:0000313" key="5">
    <source>
        <dbReference type="Proteomes" id="UP001652625"/>
    </source>
</evidence>
<dbReference type="InterPro" id="IPR009039">
    <property type="entry name" value="EAR"/>
</dbReference>
<evidence type="ECO:0000256" key="4">
    <source>
        <dbReference type="SAM" id="SignalP"/>
    </source>
</evidence>
<dbReference type="Proteomes" id="UP001652625">
    <property type="component" value="Chromosome 08"/>
</dbReference>
<evidence type="ECO:0000313" key="6">
    <source>
        <dbReference type="RefSeq" id="XP_065658901.1"/>
    </source>
</evidence>
<keyword evidence="2" id="KW-0677">Repeat</keyword>
<organism evidence="5 6">
    <name type="scientific">Hydra vulgaris</name>
    <name type="common">Hydra</name>
    <name type="synonym">Hydra attenuata</name>
    <dbReference type="NCBI Taxonomy" id="6087"/>
    <lineage>
        <taxon>Eukaryota</taxon>
        <taxon>Metazoa</taxon>
        <taxon>Cnidaria</taxon>
        <taxon>Hydrozoa</taxon>
        <taxon>Hydroidolina</taxon>
        <taxon>Anthoathecata</taxon>
        <taxon>Aplanulata</taxon>
        <taxon>Hydridae</taxon>
        <taxon>Hydra</taxon>
    </lineage>
</organism>
<dbReference type="GeneID" id="100205183"/>
<name>A0ABM4CB61_HYDVU</name>
<gene>
    <name evidence="6" type="primary">LOC100205183</name>
</gene>
<sequence>MLFLILLITLPYAYDARNIFEKSWTDQSEVVDLRKIRNSEKNKNISRDRINFKQQVKNLEEKIERLIRNSKDKSFENVKAGTVSVKLPVCTAGEYITSDGTNLYCMRLGNLGKPIDKTVSTKEASDKNKELIIKPDVPEFISKVPRFYETRKIQSLYADTWDLHSFQWQGNTYLGVSQLSGKTFTLFEWAENAFVEKSILTVPLARKWTSFEWMGELYIVIACNAMQSNNAPGYSFIYKMSSSYNKDIQLFQRLEIATAFSVTTIQQDGHIFIAFVSIYGRTSSIFTWKSGAFVEHSKIEVTGTDIEAFHIGNRAFLSVVGTTSKDNFTYLYEYIEGNFVPFKNLLMEIRPYGLTYVKAGKEHFLAVAQFDLAFSVIFKWNGKEFEEWQKVESCKARDFATTTISNKYGNYTYLAVINYDCNPVIYVYDDIRTTFVKLQKTESNWSRDMEFLRMPNNEVYLAVAANQETTVYTGSTT</sequence>